<dbReference type="InterPro" id="IPR036864">
    <property type="entry name" value="Zn2-C6_fun-type_DNA-bd_sf"/>
</dbReference>
<evidence type="ECO:0000256" key="2">
    <source>
        <dbReference type="ARBA" id="ARBA00023242"/>
    </source>
</evidence>
<dbReference type="InterPro" id="IPR007219">
    <property type="entry name" value="XnlR_reg_dom"/>
</dbReference>
<dbReference type="Pfam" id="PF00172">
    <property type="entry name" value="Zn_clus"/>
    <property type="match status" value="1"/>
</dbReference>
<organism evidence="5 6">
    <name type="scientific">Orbilia blumenaviensis</name>
    <dbReference type="NCBI Taxonomy" id="1796055"/>
    <lineage>
        <taxon>Eukaryota</taxon>
        <taxon>Fungi</taxon>
        <taxon>Dikarya</taxon>
        <taxon>Ascomycota</taxon>
        <taxon>Pezizomycotina</taxon>
        <taxon>Orbiliomycetes</taxon>
        <taxon>Orbiliales</taxon>
        <taxon>Orbiliaceae</taxon>
        <taxon>Orbilia</taxon>
    </lineage>
</organism>
<keyword evidence="6" id="KW-1185">Reference proteome</keyword>
<keyword evidence="2" id="KW-0539">Nucleus</keyword>
<dbReference type="Gene3D" id="4.10.240.10">
    <property type="entry name" value="Zn(2)-C6 fungal-type DNA-binding domain"/>
    <property type="match status" value="1"/>
</dbReference>
<comment type="caution">
    <text evidence="5">The sequence shown here is derived from an EMBL/GenBank/DDBJ whole genome shotgun (WGS) entry which is preliminary data.</text>
</comment>
<evidence type="ECO:0000256" key="1">
    <source>
        <dbReference type="ARBA" id="ARBA00022723"/>
    </source>
</evidence>
<evidence type="ECO:0000259" key="4">
    <source>
        <dbReference type="PROSITE" id="PS50048"/>
    </source>
</evidence>
<dbReference type="InterPro" id="IPR053187">
    <property type="entry name" value="Notoamide_regulator"/>
</dbReference>
<dbReference type="AlphaFoldDB" id="A0AAV9URL3"/>
<keyword evidence="1" id="KW-0479">Metal-binding</keyword>
<dbReference type="SUPFAM" id="SSF57701">
    <property type="entry name" value="Zn2/Cys6 DNA-binding domain"/>
    <property type="match status" value="1"/>
</dbReference>
<protein>
    <recommendedName>
        <fullName evidence="4">Zn(2)-C6 fungal-type domain-containing protein</fullName>
    </recommendedName>
</protein>
<name>A0AAV9URL3_9PEZI</name>
<dbReference type="PANTHER" id="PTHR47256">
    <property type="entry name" value="ZN(II)2CYS6 TRANSCRIPTION FACTOR (EUROFUNG)-RELATED"/>
    <property type="match status" value="1"/>
</dbReference>
<feature type="region of interest" description="Disordered" evidence="3">
    <location>
        <begin position="149"/>
        <end position="176"/>
    </location>
</feature>
<dbReference type="PROSITE" id="PS00463">
    <property type="entry name" value="ZN2_CY6_FUNGAL_1"/>
    <property type="match status" value="1"/>
</dbReference>
<evidence type="ECO:0000256" key="3">
    <source>
        <dbReference type="SAM" id="MobiDB-lite"/>
    </source>
</evidence>
<dbReference type="InterPro" id="IPR001138">
    <property type="entry name" value="Zn2Cys6_DnaBD"/>
</dbReference>
<evidence type="ECO:0000313" key="5">
    <source>
        <dbReference type="EMBL" id="KAK6346057.1"/>
    </source>
</evidence>
<dbReference type="GO" id="GO:0006351">
    <property type="term" value="P:DNA-templated transcription"/>
    <property type="evidence" value="ECO:0007669"/>
    <property type="project" value="InterPro"/>
</dbReference>
<dbReference type="GO" id="GO:0008270">
    <property type="term" value="F:zinc ion binding"/>
    <property type="evidence" value="ECO:0007669"/>
    <property type="project" value="InterPro"/>
</dbReference>
<dbReference type="Pfam" id="PF04082">
    <property type="entry name" value="Fungal_trans"/>
    <property type="match status" value="1"/>
</dbReference>
<dbReference type="GO" id="GO:0003677">
    <property type="term" value="F:DNA binding"/>
    <property type="evidence" value="ECO:0007669"/>
    <property type="project" value="InterPro"/>
</dbReference>
<reference evidence="5 6" key="1">
    <citation type="submission" date="2019-10" db="EMBL/GenBank/DDBJ databases">
        <authorList>
            <person name="Palmer J.M."/>
        </authorList>
    </citation>
    <scope>NUCLEOTIDE SEQUENCE [LARGE SCALE GENOMIC DNA]</scope>
    <source>
        <strain evidence="5 6">TWF730</strain>
    </source>
</reference>
<feature type="compositionally biased region" description="Acidic residues" evidence="3">
    <location>
        <begin position="149"/>
        <end position="167"/>
    </location>
</feature>
<dbReference type="CDD" id="cd12148">
    <property type="entry name" value="fungal_TF_MHR"/>
    <property type="match status" value="1"/>
</dbReference>
<dbReference type="CDD" id="cd00067">
    <property type="entry name" value="GAL4"/>
    <property type="match status" value="1"/>
</dbReference>
<dbReference type="PANTHER" id="PTHR47256:SF3">
    <property type="entry name" value="ZN(II)2CYS6 TRANSCRIPTION FACTOR (EUROFUNG)"/>
    <property type="match status" value="1"/>
</dbReference>
<dbReference type="SMART" id="SM00066">
    <property type="entry name" value="GAL4"/>
    <property type="match status" value="1"/>
</dbReference>
<dbReference type="Proteomes" id="UP001373714">
    <property type="component" value="Unassembled WGS sequence"/>
</dbReference>
<accession>A0AAV9URL3</accession>
<proteinExistence type="predicted"/>
<feature type="domain" description="Zn(2)-C6 fungal-type" evidence="4">
    <location>
        <begin position="39"/>
        <end position="70"/>
    </location>
</feature>
<dbReference type="EMBL" id="JAVHNS010000008">
    <property type="protein sequence ID" value="KAK6346057.1"/>
    <property type="molecule type" value="Genomic_DNA"/>
</dbReference>
<gene>
    <name evidence="5" type="ORF">TWF730_010391</name>
</gene>
<evidence type="ECO:0000313" key="6">
    <source>
        <dbReference type="Proteomes" id="UP001373714"/>
    </source>
</evidence>
<dbReference type="PROSITE" id="PS50048">
    <property type="entry name" value="ZN2_CY6_FUNGAL_2"/>
    <property type="match status" value="1"/>
</dbReference>
<dbReference type="GO" id="GO:0000981">
    <property type="term" value="F:DNA-binding transcription factor activity, RNA polymerase II-specific"/>
    <property type="evidence" value="ECO:0007669"/>
    <property type="project" value="InterPro"/>
</dbReference>
<sequence length="713" mass="81431">MSEHGQRKSPQRVLAPRPSILQHVPQKTIKKTKTRISNACTACKARKTKCDNNKPKCTACTARPNSECVYFPFLDKRKRQHVTTNRDAKSREHELLTKIFNATKYCSKEELPGLLELIRGDASIEQIAQYIQDKLEDDSNIATLEDDLAESPLMDEEMGEDNEEVESELSASSSAAQSYRRHSKTIDAMDIGSIVQISIPDVPSQPWTTVTTNDEFVSHLIQLYFTWEAPIYDFVEKALFISDMRSGDPKNSRYCSPLLVNSMLAAACRYSDRDASFDDKSDPGSCGKQFFEEAERLWKAGPHSTSLTNMQSLVIMHYFEALRANDGVGINYFDTAMEMYQELSSGNYDDGGAGGTNLQLSWPCWKLWICRCFASIVLRKPYSVPEPNLPEPKIPEQVDLNDTWHPYPQLTRSRPFRRMEMMRQCIGLAKVVQVATVYLYSRTAATYEPRGILEIHQQFKTWYEGYLSTINRTDNNLGPDMTMRIWYHALEIHLFRGSISDNAPVCKENTHMISSALEIICNSARLQRTYFQLYGAKATILLTYNSFQSGLFTLYFLEFPQYQEAFIEHIKMLSRLAKKRGMSAFQLYTVKALARREEIQLPEEVLEIFQELEPARLRFEKRLSKIPVPALSSKAPTLRKFKEELVNVQTQETGSQLLEIGSRSSAEDTSGKPSLTRLFDEMDPILGGLSDFYQQMLTLEEKEWAVPMCADSD</sequence>